<keyword evidence="3" id="KW-1185">Reference proteome</keyword>
<sequence length="296" mass="32602">MVGRRQPSSQMCPSTGVEFDTSAYEGPFMKADEVAAMRVLFEACDRDGSGSVPLNEFKSRLVAAGFDVRGCALTDILGIIDSSGRKVVTFPEFMELVTPSSDLSSPDEVLKTFRQMDSDSTGRICLKHICRALKEANLAGNIGQELLSQADADNDGYLQGLVDECSTSTFMEYMAVFFSLRHPFILSSPVQSDQTAALATWNCLNDLPFAWVPHFIQMGSVMDYIGHKQAMQTKVTPATLLILAPRSASSRDSIAYYKGAIHRKAFREWSLAMGCGMLLNIRSMMNWPEYLRQAGG</sequence>
<evidence type="ECO:0000259" key="1">
    <source>
        <dbReference type="PROSITE" id="PS50222"/>
    </source>
</evidence>
<dbReference type="SUPFAM" id="SSF47473">
    <property type="entry name" value="EF-hand"/>
    <property type="match status" value="1"/>
</dbReference>
<evidence type="ECO:0000313" key="2">
    <source>
        <dbReference type="EMBL" id="OEH75905.1"/>
    </source>
</evidence>
<proteinExistence type="predicted"/>
<dbReference type="Gene3D" id="1.10.238.10">
    <property type="entry name" value="EF-hand"/>
    <property type="match status" value="1"/>
</dbReference>
<dbReference type="PROSITE" id="PS50222">
    <property type="entry name" value="EF_HAND_2"/>
    <property type="match status" value="2"/>
</dbReference>
<dbReference type="InterPro" id="IPR002048">
    <property type="entry name" value="EF_hand_dom"/>
</dbReference>
<dbReference type="InParanoid" id="A0A1D3CXH8"/>
<feature type="domain" description="EF-hand" evidence="1">
    <location>
        <begin position="32"/>
        <end position="67"/>
    </location>
</feature>
<feature type="domain" description="EF-hand" evidence="1">
    <location>
        <begin position="104"/>
        <end position="139"/>
    </location>
</feature>
<dbReference type="GO" id="GO:0005509">
    <property type="term" value="F:calcium ion binding"/>
    <property type="evidence" value="ECO:0007669"/>
    <property type="project" value="InterPro"/>
</dbReference>
<dbReference type="AlphaFoldDB" id="A0A1D3CXH8"/>
<protein>
    <submittedName>
        <fullName evidence="2">Caltractin (Centrin)</fullName>
    </submittedName>
</protein>
<gene>
    <name evidence="2" type="ORF">cyc_05441</name>
</gene>
<reference evidence="2 3" key="1">
    <citation type="journal article" date="2016" name="BMC Genomics">
        <title>Comparative genomics reveals Cyclospora cayetanensis possesses coccidia-like metabolism and invasion components but unique surface antigens.</title>
        <authorList>
            <person name="Liu S."/>
            <person name="Wang L."/>
            <person name="Zheng H."/>
            <person name="Xu Z."/>
            <person name="Roellig D.M."/>
            <person name="Li N."/>
            <person name="Frace M.A."/>
            <person name="Tang K."/>
            <person name="Arrowood M.J."/>
            <person name="Moss D.M."/>
            <person name="Zhang L."/>
            <person name="Feng Y."/>
            <person name="Xiao L."/>
        </authorList>
    </citation>
    <scope>NUCLEOTIDE SEQUENCE [LARGE SCALE GENOMIC DNA]</scope>
    <source>
        <strain evidence="2 3">CHN_HEN01</strain>
    </source>
</reference>
<name>A0A1D3CXH8_9EIME</name>
<dbReference type="VEuPathDB" id="ToxoDB:cyc_05441"/>
<accession>A0A1D3CXH8</accession>
<evidence type="ECO:0000313" key="3">
    <source>
        <dbReference type="Proteomes" id="UP000095192"/>
    </source>
</evidence>
<dbReference type="EMBL" id="JROU02001594">
    <property type="protein sequence ID" value="OEH75905.1"/>
    <property type="molecule type" value="Genomic_DNA"/>
</dbReference>
<dbReference type="VEuPathDB" id="ToxoDB:LOC34621793"/>
<dbReference type="InterPro" id="IPR011992">
    <property type="entry name" value="EF-hand-dom_pair"/>
</dbReference>
<organism evidence="2 3">
    <name type="scientific">Cyclospora cayetanensis</name>
    <dbReference type="NCBI Taxonomy" id="88456"/>
    <lineage>
        <taxon>Eukaryota</taxon>
        <taxon>Sar</taxon>
        <taxon>Alveolata</taxon>
        <taxon>Apicomplexa</taxon>
        <taxon>Conoidasida</taxon>
        <taxon>Coccidia</taxon>
        <taxon>Eucoccidiorida</taxon>
        <taxon>Eimeriorina</taxon>
        <taxon>Eimeriidae</taxon>
        <taxon>Cyclospora</taxon>
    </lineage>
</organism>
<dbReference type="Proteomes" id="UP000095192">
    <property type="component" value="Unassembled WGS sequence"/>
</dbReference>
<comment type="caution">
    <text evidence="2">The sequence shown here is derived from an EMBL/GenBank/DDBJ whole genome shotgun (WGS) entry which is preliminary data.</text>
</comment>
<dbReference type="SMART" id="SM00054">
    <property type="entry name" value="EFh"/>
    <property type="match status" value="3"/>
</dbReference>